<dbReference type="Proteomes" id="UP000321110">
    <property type="component" value="Unassembled WGS sequence"/>
</dbReference>
<dbReference type="EMBL" id="SSFO01000149">
    <property type="protein sequence ID" value="TXI32461.1"/>
    <property type="molecule type" value="Genomic_DNA"/>
</dbReference>
<name>A0A5C7W3D4_AQUAC</name>
<organism evidence="1 2">
    <name type="scientific">Aquipseudomonas alcaligenes</name>
    <name type="common">Pseudomonas alcaligenes</name>
    <dbReference type="NCBI Taxonomy" id="43263"/>
    <lineage>
        <taxon>Bacteria</taxon>
        <taxon>Pseudomonadati</taxon>
        <taxon>Pseudomonadota</taxon>
        <taxon>Gammaproteobacteria</taxon>
        <taxon>Pseudomonadales</taxon>
        <taxon>Pseudomonadaceae</taxon>
        <taxon>Aquipseudomonas</taxon>
    </lineage>
</organism>
<evidence type="ECO:0000313" key="1">
    <source>
        <dbReference type="EMBL" id="TXI32461.1"/>
    </source>
</evidence>
<proteinExistence type="predicted"/>
<gene>
    <name evidence="1" type="ORF">E6Q69_08915</name>
</gene>
<reference evidence="1 2" key="1">
    <citation type="submission" date="2018-09" db="EMBL/GenBank/DDBJ databases">
        <title>Metagenome Assembled Genomes from an Advanced Water Purification Facility.</title>
        <authorList>
            <person name="Stamps B.W."/>
            <person name="Spear J.R."/>
        </authorList>
    </citation>
    <scope>NUCLEOTIDE SEQUENCE [LARGE SCALE GENOMIC DNA]</scope>
    <source>
        <strain evidence="1">Bin_52_1</strain>
    </source>
</reference>
<dbReference type="PROSITE" id="PS51257">
    <property type="entry name" value="PROKAR_LIPOPROTEIN"/>
    <property type="match status" value="1"/>
</dbReference>
<dbReference type="AlphaFoldDB" id="A0A5C7W3D4"/>
<evidence type="ECO:0000313" key="2">
    <source>
        <dbReference type="Proteomes" id="UP000321110"/>
    </source>
</evidence>
<sequence>MKKPAAVVVSLSLVVISGCEQLPGLENEAKRAVRQSLFDPDSAKFESVFTNQGSGAVCGFVNAKNRMGAYVGSSPFVYQKGSGVTLVREPPKERDFERYFEMIKYNDASDYLELTDRCKGAAIWEEKCGSAVYVSSNKYCDLVNQGKDMMELYEATKS</sequence>
<protein>
    <recommendedName>
        <fullName evidence="3">Lipoprotein</fullName>
    </recommendedName>
</protein>
<evidence type="ECO:0008006" key="3">
    <source>
        <dbReference type="Google" id="ProtNLM"/>
    </source>
</evidence>
<comment type="caution">
    <text evidence="1">The sequence shown here is derived from an EMBL/GenBank/DDBJ whole genome shotgun (WGS) entry which is preliminary data.</text>
</comment>
<accession>A0A5C7W3D4</accession>